<dbReference type="PANTHER" id="PTHR43031">
    <property type="entry name" value="FAD-DEPENDENT OXIDOREDUCTASE"/>
    <property type="match status" value="1"/>
</dbReference>
<dbReference type="PROSITE" id="PS50206">
    <property type="entry name" value="RHODANESE_3"/>
    <property type="match status" value="1"/>
</dbReference>
<gene>
    <name evidence="2" type="ORF">P0M35_00760</name>
</gene>
<name>A0AAE3TBQ6_9BACT</name>
<dbReference type="InterPro" id="IPR001763">
    <property type="entry name" value="Rhodanese-like_dom"/>
</dbReference>
<dbReference type="AlphaFoldDB" id="A0AAE3TBQ6"/>
<feature type="domain" description="Rhodanese" evidence="1">
    <location>
        <begin position="24"/>
        <end position="110"/>
    </location>
</feature>
<evidence type="ECO:0000313" key="3">
    <source>
        <dbReference type="Proteomes" id="UP001221302"/>
    </source>
</evidence>
<dbReference type="Gene3D" id="3.40.250.10">
    <property type="entry name" value="Rhodanese-like domain"/>
    <property type="match status" value="1"/>
</dbReference>
<dbReference type="RefSeq" id="WP_321534431.1">
    <property type="nucleotide sequence ID" value="NZ_JARGDL010000001.1"/>
</dbReference>
<reference evidence="2" key="1">
    <citation type="submission" date="2023-03" db="EMBL/GenBank/DDBJ databases">
        <title>Stygiobacter electus gen. nov., sp. nov., facultatively anaerobic thermotolerant bacterium of the class Ignavibacteria from a well of Yessentuki mineral water deposit.</title>
        <authorList>
            <person name="Podosokorskaya O.A."/>
            <person name="Elcheninov A.G."/>
            <person name="Petrova N.F."/>
            <person name="Zavarzina D.G."/>
            <person name="Kublanov I.V."/>
            <person name="Merkel A.Y."/>
        </authorList>
    </citation>
    <scope>NUCLEOTIDE SEQUENCE</scope>
    <source>
        <strain evidence="2">09-Me</strain>
    </source>
</reference>
<evidence type="ECO:0000313" key="2">
    <source>
        <dbReference type="EMBL" id="MDF1610666.1"/>
    </source>
</evidence>
<organism evidence="2 3">
    <name type="scientific">Stygiobacter electus</name>
    <dbReference type="NCBI Taxonomy" id="3032292"/>
    <lineage>
        <taxon>Bacteria</taxon>
        <taxon>Pseudomonadati</taxon>
        <taxon>Ignavibacteriota</taxon>
        <taxon>Ignavibacteria</taxon>
        <taxon>Ignavibacteriales</taxon>
        <taxon>Melioribacteraceae</taxon>
        <taxon>Stygiobacter</taxon>
    </lineage>
</organism>
<comment type="caution">
    <text evidence="2">The sequence shown here is derived from an EMBL/GenBank/DDBJ whole genome shotgun (WGS) entry which is preliminary data.</text>
</comment>
<evidence type="ECO:0000259" key="1">
    <source>
        <dbReference type="PROSITE" id="PS50206"/>
    </source>
</evidence>
<dbReference type="Proteomes" id="UP001221302">
    <property type="component" value="Unassembled WGS sequence"/>
</dbReference>
<sequence length="112" mass="13219">MNSFYADENIVSLDSFSFEEKFKNEKDAVIIDVRTLDEYKMLRIPNSILIDIYELNFFDKILELDKSKTYFVYCRSGVRSLTACQQMKKLGFEKVYNLRDGIIEWESEVESG</sequence>
<dbReference type="Pfam" id="PF00581">
    <property type="entry name" value="Rhodanese"/>
    <property type="match status" value="1"/>
</dbReference>
<dbReference type="SMART" id="SM00450">
    <property type="entry name" value="RHOD"/>
    <property type="match status" value="1"/>
</dbReference>
<keyword evidence="3" id="KW-1185">Reference proteome</keyword>
<dbReference type="InterPro" id="IPR036873">
    <property type="entry name" value="Rhodanese-like_dom_sf"/>
</dbReference>
<proteinExistence type="predicted"/>
<dbReference type="EMBL" id="JARGDL010000001">
    <property type="protein sequence ID" value="MDF1610666.1"/>
    <property type="molecule type" value="Genomic_DNA"/>
</dbReference>
<protein>
    <submittedName>
        <fullName evidence="2">Rhodanese-like domain-containing protein</fullName>
    </submittedName>
</protein>
<dbReference type="SUPFAM" id="SSF52821">
    <property type="entry name" value="Rhodanese/Cell cycle control phosphatase"/>
    <property type="match status" value="1"/>
</dbReference>
<dbReference type="PANTHER" id="PTHR43031:SF1">
    <property type="entry name" value="PYRIDINE NUCLEOTIDE-DISULPHIDE OXIDOREDUCTASE"/>
    <property type="match status" value="1"/>
</dbReference>
<dbReference type="InterPro" id="IPR050229">
    <property type="entry name" value="GlpE_sulfurtransferase"/>
</dbReference>
<dbReference type="CDD" id="cd00158">
    <property type="entry name" value="RHOD"/>
    <property type="match status" value="1"/>
</dbReference>
<accession>A0AAE3TBQ6</accession>